<dbReference type="InterPro" id="IPR001584">
    <property type="entry name" value="Integrase_cat-core"/>
</dbReference>
<dbReference type="Pfam" id="PF25597">
    <property type="entry name" value="SH3_retrovirus"/>
    <property type="match status" value="1"/>
</dbReference>
<proteinExistence type="predicted"/>
<sequence>RTGLSSTPGNPLGRRLKCVRGWLLLCVREVVESGARSRVPAMCGRAGQCVRRRARSRARLTWAWLGIDILDRKRWQRQDQLLASWFSLSESILISVIGLNSSNEIWKALEASFSTRSKARTMHYRIQLQNLKKGNLNIKEYVNKIKVCCDTLAAGGHVITEQDQIMHILIGVSSEYDAVVVSVNARVETLTLVDVMALLLTYESRLEAAAIATENTILPSANIASQNNKPQQNFSNQRERGGYRGKERGARGRGGRFPQNRVQCHICGYTNHTADKCYNRFNSDFVPSNTNQRGFNDNRSIGQSSAMYATGSNQSESDWFPDSGATHHITNDFSNLSVASDYTGNNKLQIGNGSGLDISHVGKTLFTNSHHTFKLNNLLHVPEIAKNLINYPCSSRFGIFHRRKNALVLAHRRDRFGVAQFAKDNNNSLKKLSYFVSSVKDLELWHRRLGHPSFDVTKKALDICNLPYANNKITLCADCLQAKSHVLPFPTVVHNTEKPLEFIHTDLWGPAPIKSTSGACYYVAFVDDYTKFTWLYFLKQKSETYKAFVHFQNVVENQLNLKIKTIQSDGGTEFKPLSSLFSEKGIHHRISCPYTPQQNGLVERKHRQVIEVSLSMMSASNIPKRFWEQAFSTAIYLINRIPNKTISYQSPYHRLYGQIPNYRHLKVFGCRCFPHLRPYTKDKLDLRSTPGVFLGYRSQYKGYKVLLKNKIIISRNVVFDELCFPYKETDNLRHIEQHYDVSDFSIPPPLHANEPVIQIPTHTAPQNDLHSTAHASQNTSPLHSPVHSPHHSHHTPSSSSPHLQNIMPNME</sequence>
<accession>A0A9N7NQE8</accession>
<dbReference type="SUPFAM" id="SSF53098">
    <property type="entry name" value="Ribonuclease H-like"/>
    <property type="match status" value="1"/>
</dbReference>
<dbReference type="InterPro" id="IPR012337">
    <property type="entry name" value="RNaseH-like_sf"/>
</dbReference>
<reference evidence="4" key="1">
    <citation type="submission" date="2019-12" db="EMBL/GenBank/DDBJ databases">
        <authorList>
            <person name="Scholes J."/>
        </authorList>
    </citation>
    <scope>NUCLEOTIDE SEQUENCE</scope>
</reference>
<dbReference type="AlphaFoldDB" id="A0A9N7NQE8"/>
<keyword evidence="1" id="KW-0645">Protease</keyword>
<feature type="non-terminal residue" evidence="4">
    <location>
        <position position="811"/>
    </location>
</feature>
<comment type="caution">
    <text evidence="4">The sequence shown here is derived from an EMBL/GenBank/DDBJ whole genome shotgun (WGS) entry which is preliminary data.</text>
</comment>
<dbReference type="InterPro" id="IPR054722">
    <property type="entry name" value="PolX-like_BBD"/>
</dbReference>
<evidence type="ECO:0000313" key="5">
    <source>
        <dbReference type="Proteomes" id="UP001153555"/>
    </source>
</evidence>
<name>A0A9N7NQE8_STRHE</name>
<organism evidence="4 5">
    <name type="scientific">Striga hermonthica</name>
    <name type="common">Purple witchweed</name>
    <name type="synonym">Buchnera hermonthica</name>
    <dbReference type="NCBI Taxonomy" id="68872"/>
    <lineage>
        <taxon>Eukaryota</taxon>
        <taxon>Viridiplantae</taxon>
        <taxon>Streptophyta</taxon>
        <taxon>Embryophyta</taxon>
        <taxon>Tracheophyta</taxon>
        <taxon>Spermatophyta</taxon>
        <taxon>Magnoliopsida</taxon>
        <taxon>eudicotyledons</taxon>
        <taxon>Gunneridae</taxon>
        <taxon>Pentapetalae</taxon>
        <taxon>asterids</taxon>
        <taxon>lamiids</taxon>
        <taxon>Lamiales</taxon>
        <taxon>Orobanchaceae</taxon>
        <taxon>Buchnereae</taxon>
        <taxon>Striga</taxon>
    </lineage>
</organism>
<feature type="compositionally biased region" description="Polar residues" evidence="2">
    <location>
        <begin position="222"/>
        <end position="236"/>
    </location>
</feature>
<evidence type="ECO:0000259" key="3">
    <source>
        <dbReference type="PROSITE" id="PS50994"/>
    </source>
</evidence>
<feature type="region of interest" description="Disordered" evidence="2">
    <location>
        <begin position="222"/>
        <end position="255"/>
    </location>
</feature>
<dbReference type="Proteomes" id="UP001153555">
    <property type="component" value="Unassembled WGS sequence"/>
</dbReference>
<keyword evidence="5" id="KW-1185">Reference proteome</keyword>
<feature type="region of interest" description="Disordered" evidence="2">
    <location>
        <begin position="763"/>
        <end position="811"/>
    </location>
</feature>
<dbReference type="GO" id="GO:0006508">
    <property type="term" value="P:proteolysis"/>
    <property type="evidence" value="ECO:0007669"/>
    <property type="project" value="UniProtKB-KW"/>
</dbReference>
<feature type="compositionally biased region" description="Basic and acidic residues" evidence="2">
    <location>
        <begin position="237"/>
        <end position="250"/>
    </location>
</feature>
<feature type="non-terminal residue" evidence="4">
    <location>
        <position position="1"/>
    </location>
</feature>
<dbReference type="GO" id="GO:0003676">
    <property type="term" value="F:nucleic acid binding"/>
    <property type="evidence" value="ECO:0007669"/>
    <property type="project" value="InterPro"/>
</dbReference>
<dbReference type="Pfam" id="PF14223">
    <property type="entry name" value="Retrotran_gag_2"/>
    <property type="match status" value="1"/>
</dbReference>
<dbReference type="Pfam" id="PF00665">
    <property type="entry name" value="rve"/>
    <property type="match status" value="1"/>
</dbReference>
<dbReference type="PANTHER" id="PTHR42648">
    <property type="entry name" value="TRANSPOSASE, PUTATIVE-RELATED"/>
    <property type="match status" value="1"/>
</dbReference>
<dbReference type="InterPro" id="IPR039537">
    <property type="entry name" value="Retrotran_Ty1/copia-like"/>
</dbReference>
<dbReference type="PROSITE" id="PS50994">
    <property type="entry name" value="INTEGRASE"/>
    <property type="match status" value="1"/>
</dbReference>
<dbReference type="EMBL" id="CACSLK010028053">
    <property type="protein sequence ID" value="CAA0834855.1"/>
    <property type="molecule type" value="Genomic_DNA"/>
</dbReference>
<dbReference type="InterPro" id="IPR057670">
    <property type="entry name" value="SH3_retrovirus"/>
</dbReference>
<dbReference type="InterPro" id="IPR025724">
    <property type="entry name" value="GAG-pre-integrase_dom"/>
</dbReference>
<dbReference type="InterPro" id="IPR036397">
    <property type="entry name" value="RNaseH_sf"/>
</dbReference>
<feature type="domain" description="Integrase catalytic" evidence="3">
    <location>
        <begin position="495"/>
        <end position="659"/>
    </location>
</feature>
<dbReference type="GO" id="GO:0015074">
    <property type="term" value="P:DNA integration"/>
    <property type="evidence" value="ECO:0007669"/>
    <property type="project" value="InterPro"/>
</dbReference>
<dbReference type="PANTHER" id="PTHR42648:SF26">
    <property type="entry name" value="INTEGRASE CATALYTIC DOMAIN-CONTAINING PROTEIN"/>
    <property type="match status" value="1"/>
</dbReference>
<dbReference type="Pfam" id="PF22936">
    <property type="entry name" value="Pol_BBD"/>
    <property type="match status" value="1"/>
</dbReference>
<evidence type="ECO:0000256" key="1">
    <source>
        <dbReference type="ARBA" id="ARBA00022670"/>
    </source>
</evidence>
<dbReference type="OrthoDB" id="1938465at2759"/>
<dbReference type="Pfam" id="PF13976">
    <property type="entry name" value="gag_pre-integrs"/>
    <property type="match status" value="1"/>
</dbReference>
<gene>
    <name evidence="4" type="ORF">SHERM_02662</name>
</gene>
<evidence type="ECO:0000256" key="2">
    <source>
        <dbReference type="SAM" id="MobiDB-lite"/>
    </source>
</evidence>
<evidence type="ECO:0000313" key="4">
    <source>
        <dbReference type="EMBL" id="CAA0834855.1"/>
    </source>
</evidence>
<dbReference type="GO" id="GO:0008233">
    <property type="term" value="F:peptidase activity"/>
    <property type="evidence" value="ECO:0007669"/>
    <property type="project" value="UniProtKB-KW"/>
</dbReference>
<dbReference type="Gene3D" id="3.30.420.10">
    <property type="entry name" value="Ribonuclease H-like superfamily/Ribonuclease H"/>
    <property type="match status" value="1"/>
</dbReference>
<protein>
    <recommendedName>
        <fullName evidence="3">Integrase catalytic domain-containing protein</fullName>
    </recommendedName>
</protein>
<feature type="compositionally biased region" description="Polar residues" evidence="2">
    <location>
        <begin position="763"/>
        <end position="779"/>
    </location>
</feature>
<keyword evidence="1" id="KW-0378">Hydrolase</keyword>